<keyword evidence="4" id="KW-1185">Reference proteome</keyword>
<reference evidence="3" key="1">
    <citation type="submission" date="2020-05" db="EMBL/GenBank/DDBJ databases">
        <title>WGS assembly of Panicum virgatum.</title>
        <authorList>
            <person name="Lovell J.T."/>
            <person name="Jenkins J."/>
            <person name="Shu S."/>
            <person name="Juenger T.E."/>
            <person name="Schmutz J."/>
        </authorList>
    </citation>
    <scope>NUCLEOTIDE SEQUENCE</scope>
    <source>
        <strain evidence="3">AP13</strain>
    </source>
</reference>
<evidence type="ECO:0000256" key="1">
    <source>
        <dbReference type="SAM" id="Coils"/>
    </source>
</evidence>
<evidence type="ECO:0000256" key="2">
    <source>
        <dbReference type="SAM" id="MobiDB-lite"/>
    </source>
</evidence>
<dbReference type="EMBL" id="CM029037">
    <property type="protein sequence ID" value="KAG2660294.1"/>
    <property type="molecule type" value="Genomic_DNA"/>
</dbReference>
<protein>
    <submittedName>
        <fullName evidence="3">Uncharacterized protein</fullName>
    </submittedName>
</protein>
<comment type="caution">
    <text evidence="3">The sequence shown here is derived from an EMBL/GenBank/DDBJ whole genome shotgun (WGS) entry which is preliminary data.</text>
</comment>
<gene>
    <name evidence="3" type="ORF">PVAP13_1KG419015</name>
</gene>
<accession>A0A8T0XT37</accession>
<organism evidence="3 4">
    <name type="scientific">Panicum virgatum</name>
    <name type="common">Blackwell switchgrass</name>
    <dbReference type="NCBI Taxonomy" id="38727"/>
    <lineage>
        <taxon>Eukaryota</taxon>
        <taxon>Viridiplantae</taxon>
        <taxon>Streptophyta</taxon>
        <taxon>Embryophyta</taxon>
        <taxon>Tracheophyta</taxon>
        <taxon>Spermatophyta</taxon>
        <taxon>Magnoliopsida</taxon>
        <taxon>Liliopsida</taxon>
        <taxon>Poales</taxon>
        <taxon>Poaceae</taxon>
        <taxon>PACMAD clade</taxon>
        <taxon>Panicoideae</taxon>
        <taxon>Panicodae</taxon>
        <taxon>Paniceae</taxon>
        <taxon>Panicinae</taxon>
        <taxon>Panicum</taxon>
        <taxon>Panicum sect. Hiantes</taxon>
    </lineage>
</organism>
<dbReference type="SUPFAM" id="SSF58104">
    <property type="entry name" value="Methyl-accepting chemotaxis protein (MCP) signaling domain"/>
    <property type="match status" value="1"/>
</dbReference>
<sequence>MAALSDFHFDEDGWVRSTSLHREGLPVLLWEVLQEFGHTEPPQYYGRVSSEGGISGWEARLRVPACLGVFPSDPWEVHTEGAEILSVWDRTAAMAITQFCEQESIFASYSASTRISLLLDPTLPDHVPALARIARYAAGMLGVYDQFRSENTLYRQGLRTAHTTAQEQTQQILGQSQLLAEQSQQVVWLAQQFLEQEQRIVEQAQQIAEQSQQLEEQSQQLAEQTRQLAEQTRQLAEQIEELTEQVDDQEALVDHLQDALQVALGNVHQLQLQQQQAAAPPEPPPQVSGVESGVGPQEMSDAESSVGQNDVPPQAGSTTIIVNKQNVAHLQEELRARGIEVERVFEYQPPC</sequence>
<evidence type="ECO:0000313" key="4">
    <source>
        <dbReference type="Proteomes" id="UP000823388"/>
    </source>
</evidence>
<keyword evidence="1" id="KW-0175">Coiled coil</keyword>
<feature type="coiled-coil region" evidence="1">
    <location>
        <begin position="194"/>
        <end position="259"/>
    </location>
</feature>
<name>A0A8T0XT37_PANVG</name>
<proteinExistence type="predicted"/>
<evidence type="ECO:0000313" key="3">
    <source>
        <dbReference type="EMBL" id="KAG2660294.1"/>
    </source>
</evidence>
<dbReference type="Proteomes" id="UP000823388">
    <property type="component" value="Chromosome 1K"/>
</dbReference>
<dbReference type="AlphaFoldDB" id="A0A8T0XT37"/>
<dbReference type="Gene3D" id="1.10.287.950">
    <property type="entry name" value="Methyl-accepting chemotaxis protein"/>
    <property type="match status" value="1"/>
</dbReference>
<feature type="region of interest" description="Disordered" evidence="2">
    <location>
        <begin position="273"/>
        <end position="316"/>
    </location>
</feature>